<feature type="region of interest" description="Disordered" evidence="1">
    <location>
        <begin position="32"/>
        <end position="69"/>
    </location>
</feature>
<accession>A0A226WMB8</accession>
<evidence type="ECO:0000256" key="1">
    <source>
        <dbReference type="SAM" id="MobiDB-lite"/>
    </source>
</evidence>
<reference evidence="3" key="1">
    <citation type="submission" date="2017-01" db="EMBL/GenBank/DDBJ databases">
        <title>Genome Analysis of Deinococcus marmoris KOPRI26562.</title>
        <authorList>
            <person name="Kim J.H."/>
            <person name="Oh H.-M."/>
        </authorList>
    </citation>
    <scope>NUCLEOTIDE SEQUENCE [LARGE SCALE GENOMIC DNA]</scope>
    <source>
        <strain evidence="3">PAMC 26633</strain>
    </source>
</reference>
<feature type="compositionally biased region" description="Basic residues" evidence="1">
    <location>
        <begin position="32"/>
        <end position="43"/>
    </location>
</feature>
<comment type="caution">
    <text evidence="2">The sequence shown here is derived from an EMBL/GenBank/DDBJ whole genome shotgun (WGS) entry which is preliminary data.</text>
</comment>
<proteinExistence type="predicted"/>
<protein>
    <submittedName>
        <fullName evidence="2">Uncharacterized protein</fullName>
    </submittedName>
</protein>
<dbReference type="EMBL" id="MTHB01000278">
    <property type="protein sequence ID" value="OXC72344.1"/>
    <property type="molecule type" value="Genomic_DNA"/>
</dbReference>
<dbReference type="AlphaFoldDB" id="A0A226WMB8"/>
<dbReference type="Proteomes" id="UP000214720">
    <property type="component" value="Unassembled WGS sequence"/>
</dbReference>
<gene>
    <name evidence="2" type="ORF">BSU04_42730</name>
</gene>
<sequence>MTEARAARGYTRDGCDLSIGAVPATAFRTGSRARKQWRKRHGHYVCPRAGPVDTRKRRAERADGARLPL</sequence>
<name>A0A226WMB8_CABSO</name>
<organism evidence="2 3">
    <name type="scientific">Caballeronia sordidicola</name>
    <name type="common">Burkholderia sordidicola</name>
    <dbReference type="NCBI Taxonomy" id="196367"/>
    <lineage>
        <taxon>Bacteria</taxon>
        <taxon>Pseudomonadati</taxon>
        <taxon>Pseudomonadota</taxon>
        <taxon>Betaproteobacteria</taxon>
        <taxon>Burkholderiales</taxon>
        <taxon>Burkholderiaceae</taxon>
        <taxon>Caballeronia</taxon>
    </lineage>
</organism>
<feature type="compositionally biased region" description="Basic and acidic residues" evidence="1">
    <location>
        <begin position="60"/>
        <end position="69"/>
    </location>
</feature>
<evidence type="ECO:0000313" key="2">
    <source>
        <dbReference type="EMBL" id="OXC72344.1"/>
    </source>
</evidence>
<evidence type="ECO:0000313" key="3">
    <source>
        <dbReference type="Proteomes" id="UP000214720"/>
    </source>
</evidence>